<dbReference type="SUPFAM" id="SSF53335">
    <property type="entry name" value="S-adenosyl-L-methionine-dependent methyltransferases"/>
    <property type="match status" value="1"/>
</dbReference>
<dbReference type="EMBL" id="BAWF01000031">
    <property type="protein sequence ID" value="GAF46514.1"/>
    <property type="molecule type" value="Genomic_DNA"/>
</dbReference>
<dbReference type="OrthoDB" id="3528482at2"/>
<comment type="caution">
    <text evidence="1">The sequence shown here is derived from an EMBL/GenBank/DDBJ whole genome shotgun (WGS) entry which is preliminary data.</text>
</comment>
<dbReference type="Proteomes" id="UP000019491">
    <property type="component" value="Unassembled WGS sequence"/>
</dbReference>
<reference evidence="1 2" key="1">
    <citation type="submission" date="2014-02" db="EMBL/GenBank/DDBJ databases">
        <title>Whole genome shotgun sequence of Rhodococcus wratislaviensis NBRC 100605.</title>
        <authorList>
            <person name="Hosoyama A."/>
            <person name="Tsuchikane K."/>
            <person name="Yoshida I."/>
            <person name="Ohji S."/>
            <person name="Ichikawa N."/>
            <person name="Yamazoe A."/>
            <person name="Fujita N."/>
        </authorList>
    </citation>
    <scope>NUCLEOTIDE SEQUENCE [LARGE SCALE GENOMIC DNA]</scope>
    <source>
        <strain evidence="1 2">NBRC 100605</strain>
    </source>
</reference>
<evidence type="ECO:0000313" key="2">
    <source>
        <dbReference type="Proteomes" id="UP000019491"/>
    </source>
</evidence>
<evidence type="ECO:0008006" key="3">
    <source>
        <dbReference type="Google" id="ProtNLM"/>
    </source>
</evidence>
<proteinExistence type="predicted"/>
<organism evidence="1 2">
    <name type="scientific">Rhodococcus wratislaviensis NBRC 100605</name>
    <dbReference type="NCBI Taxonomy" id="1219028"/>
    <lineage>
        <taxon>Bacteria</taxon>
        <taxon>Bacillati</taxon>
        <taxon>Actinomycetota</taxon>
        <taxon>Actinomycetes</taxon>
        <taxon>Mycobacteriales</taxon>
        <taxon>Nocardiaceae</taxon>
        <taxon>Rhodococcus</taxon>
    </lineage>
</organism>
<dbReference type="RefSeq" id="WP_052033292.1">
    <property type="nucleotide sequence ID" value="NZ_BAWF01000031.1"/>
</dbReference>
<dbReference type="AlphaFoldDB" id="X0PTT2"/>
<name>X0PTT2_RHOWR</name>
<gene>
    <name evidence="1" type="ORF">RW1_031_00980</name>
</gene>
<dbReference type="InterPro" id="IPR029063">
    <property type="entry name" value="SAM-dependent_MTases_sf"/>
</dbReference>
<evidence type="ECO:0000313" key="1">
    <source>
        <dbReference type="EMBL" id="GAF46514.1"/>
    </source>
</evidence>
<keyword evidence="2" id="KW-1185">Reference proteome</keyword>
<accession>X0PTT2</accession>
<dbReference type="Gene3D" id="3.40.50.150">
    <property type="entry name" value="Vaccinia Virus protein VP39"/>
    <property type="match status" value="1"/>
</dbReference>
<protein>
    <recommendedName>
        <fullName evidence="3">Methyltransferase</fullName>
    </recommendedName>
</protein>
<sequence>MQAYDGDRALSVLEVGAGTGAVTSVLIPRLPDRSCLDIVEADPHFADHLRGLVNDLAAPDMRATVQRGH</sequence>